<dbReference type="GO" id="GO:0042795">
    <property type="term" value="P:snRNA transcription by RNA polymerase II"/>
    <property type="evidence" value="ECO:0007669"/>
    <property type="project" value="TreeGrafter"/>
</dbReference>
<dbReference type="Pfam" id="PF12251">
    <property type="entry name" value="SNAPC3"/>
    <property type="match status" value="1"/>
</dbReference>
<dbReference type="GO" id="GO:0001006">
    <property type="term" value="F:RNA polymerase III type 3 promoter sequence-specific DNA binding"/>
    <property type="evidence" value="ECO:0007669"/>
    <property type="project" value="TreeGrafter"/>
</dbReference>
<keyword evidence="5" id="KW-0804">Transcription</keyword>
<dbReference type="GO" id="GO:0003681">
    <property type="term" value="F:bent DNA binding"/>
    <property type="evidence" value="ECO:0007669"/>
    <property type="project" value="TreeGrafter"/>
</dbReference>
<dbReference type="OrthoDB" id="46583at2759"/>
<dbReference type="PANTHER" id="PTHR13421:SF16">
    <property type="entry name" value="SNRNA-ACTIVATING PROTEIN COMPLEX SUBUNIT 3"/>
    <property type="match status" value="1"/>
</dbReference>
<evidence type="ECO:0008006" key="10">
    <source>
        <dbReference type="Google" id="ProtNLM"/>
    </source>
</evidence>
<evidence type="ECO:0000256" key="5">
    <source>
        <dbReference type="ARBA" id="ARBA00023163"/>
    </source>
</evidence>
<dbReference type="EMBL" id="KK914761">
    <property type="protein sequence ID" value="KDP29026.1"/>
    <property type="molecule type" value="Genomic_DNA"/>
</dbReference>
<reference evidence="8 9" key="1">
    <citation type="journal article" date="2014" name="PLoS ONE">
        <title>Global Analysis of Gene Expression Profiles in Physic Nut (Jatropha curcas L.) Seedlings Exposed to Salt Stress.</title>
        <authorList>
            <person name="Zhang L."/>
            <person name="Zhang C."/>
            <person name="Wu P."/>
            <person name="Chen Y."/>
            <person name="Li M."/>
            <person name="Jiang H."/>
            <person name="Wu G."/>
        </authorList>
    </citation>
    <scope>NUCLEOTIDE SEQUENCE [LARGE SCALE GENOMIC DNA]</scope>
    <source>
        <strain evidence="9">cv. GZQX0401</strain>
        <tissue evidence="8">Young leaves</tissue>
    </source>
</reference>
<dbReference type="Proteomes" id="UP000027138">
    <property type="component" value="Unassembled WGS sequence"/>
</dbReference>
<name>A0A067JYI1_JATCU</name>
<evidence type="ECO:0000256" key="4">
    <source>
        <dbReference type="ARBA" id="ARBA00023125"/>
    </source>
</evidence>
<keyword evidence="6" id="KW-0539">Nucleus</keyword>
<dbReference type="GO" id="GO:0042796">
    <property type="term" value="P:snRNA transcription by RNA polymerase III"/>
    <property type="evidence" value="ECO:0007669"/>
    <property type="project" value="TreeGrafter"/>
</dbReference>
<dbReference type="PANTHER" id="PTHR13421">
    <property type="entry name" value="SNRNA-ACTIVATING PROTEIN COMPLEX SUBUNIT 3"/>
    <property type="match status" value="1"/>
</dbReference>
<proteinExistence type="inferred from homology"/>
<dbReference type="GO" id="GO:0000978">
    <property type="term" value="F:RNA polymerase II cis-regulatory region sequence-specific DNA binding"/>
    <property type="evidence" value="ECO:0007669"/>
    <property type="project" value="TreeGrafter"/>
</dbReference>
<evidence type="ECO:0000256" key="6">
    <source>
        <dbReference type="ARBA" id="ARBA00023242"/>
    </source>
</evidence>
<dbReference type="STRING" id="180498.A0A067JYI1"/>
<sequence>MTGRGEDPSAALEPLNGRTCCDGTIDDNKSRMRKRSLKPSDGSHTGNNCNTIINNNLRKQKGSKANTHSIDESCLKKVDELLKIKQKQDEDKAAARLHSLNCKISKGVIMSSERTEAMKYLKFTNGKQQLKPSNVQEHIAVQYPEVVLCIEVYHNVRNWLKIQEFLVLGRQTLTEMRDKIYCMTDQVMQKAGQHDPSGYFLIEDVFYNDMRNPSAIDYSDPIFDWLRNSKDDALRKWECIISGELHQKQKAVVGEATTSHLPQFRRADMQKTRFCDLRFRLGAGYLFCHQGDCKHTFVIRDMRLIHPEDVQNRAAYPIVIFQLKMRMQKCNVCKIFRATKMTVDDKWTPCNPCYFCNDCYYLLHYSENGSLLYSDFSTYDYLHD</sequence>
<keyword evidence="3" id="KW-0805">Transcription regulation</keyword>
<dbReference type="AlphaFoldDB" id="A0A067JYI1"/>
<evidence type="ECO:0000313" key="8">
    <source>
        <dbReference type="EMBL" id="KDP29026.1"/>
    </source>
</evidence>
<evidence type="ECO:0000256" key="3">
    <source>
        <dbReference type="ARBA" id="ARBA00023015"/>
    </source>
</evidence>
<dbReference type="GO" id="GO:0019185">
    <property type="term" value="C:snRNA-activating protein complex"/>
    <property type="evidence" value="ECO:0007669"/>
    <property type="project" value="TreeGrafter"/>
</dbReference>
<evidence type="ECO:0000256" key="1">
    <source>
        <dbReference type="ARBA" id="ARBA00004123"/>
    </source>
</evidence>
<accession>A0A067JYI1</accession>
<protein>
    <recommendedName>
        <fullName evidence="10">snRNA-activating protein complex subunit</fullName>
    </recommendedName>
</protein>
<gene>
    <name evidence="8" type="ORF">JCGZ_16415</name>
</gene>
<comment type="subcellular location">
    <subcellularLocation>
        <location evidence="1">Nucleus</location>
    </subcellularLocation>
</comment>
<evidence type="ECO:0000256" key="7">
    <source>
        <dbReference type="SAM" id="MobiDB-lite"/>
    </source>
</evidence>
<dbReference type="GO" id="GO:0001046">
    <property type="term" value="F:core promoter sequence-specific DNA binding"/>
    <property type="evidence" value="ECO:0007669"/>
    <property type="project" value="TreeGrafter"/>
</dbReference>
<keyword evidence="9" id="KW-1185">Reference proteome</keyword>
<dbReference type="InterPro" id="IPR022042">
    <property type="entry name" value="snRNA-activating_su3"/>
</dbReference>
<feature type="region of interest" description="Disordered" evidence="7">
    <location>
        <begin position="1"/>
        <end position="49"/>
    </location>
</feature>
<organism evidence="8 9">
    <name type="scientific">Jatropha curcas</name>
    <name type="common">Barbados nut</name>
    <dbReference type="NCBI Taxonomy" id="180498"/>
    <lineage>
        <taxon>Eukaryota</taxon>
        <taxon>Viridiplantae</taxon>
        <taxon>Streptophyta</taxon>
        <taxon>Embryophyta</taxon>
        <taxon>Tracheophyta</taxon>
        <taxon>Spermatophyta</taxon>
        <taxon>Magnoliopsida</taxon>
        <taxon>eudicotyledons</taxon>
        <taxon>Gunneridae</taxon>
        <taxon>Pentapetalae</taxon>
        <taxon>rosids</taxon>
        <taxon>fabids</taxon>
        <taxon>Malpighiales</taxon>
        <taxon>Euphorbiaceae</taxon>
        <taxon>Crotonoideae</taxon>
        <taxon>Jatropheae</taxon>
        <taxon>Jatropha</taxon>
    </lineage>
</organism>
<dbReference type="GO" id="GO:0005634">
    <property type="term" value="C:nucleus"/>
    <property type="evidence" value="ECO:0007669"/>
    <property type="project" value="UniProtKB-SubCell"/>
</dbReference>
<evidence type="ECO:0000256" key="2">
    <source>
        <dbReference type="ARBA" id="ARBA00010410"/>
    </source>
</evidence>
<keyword evidence="4" id="KW-0238">DNA-binding</keyword>
<comment type="similarity">
    <text evidence="2">Belongs to the SNAPC3/SRD2 family.</text>
</comment>
<evidence type="ECO:0000313" key="9">
    <source>
        <dbReference type="Proteomes" id="UP000027138"/>
    </source>
</evidence>